<dbReference type="Proteomes" id="UP000014760">
    <property type="component" value="Unassembled WGS sequence"/>
</dbReference>
<feature type="region of interest" description="Disordered" evidence="1">
    <location>
        <begin position="730"/>
        <end position="962"/>
    </location>
</feature>
<feature type="compositionally biased region" description="Low complexity" evidence="1">
    <location>
        <begin position="501"/>
        <end position="516"/>
    </location>
</feature>
<feature type="region of interest" description="Disordered" evidence="1">
    <location>
        <begin position="318"/>
        <end position="516"/>
    </location>
</feature>
<sequence>MQEHSPPTPGFGQLPSSRLTELSSVLRRRIGDLSTGSTPETKCSVDLTTEMPVMEQCIPSEIIEYRMHINPHLLCHKEFRARVLFQAGLPQTHLRSPREIFSDKLISDGVCDLLWTKKHIERNLPTSLQNALLRSYCQNLAKFLLSRGNVESLDDYMRNEARTLLAELSTKTEKELDMAYVIKDYSILNSFQEHYYFDWRHCHNYFSRLLFFIIERKVFMVVHRWLREYQQLRELLFMTCKSWGLLHMAHLQHENLLPWSEGPHSFPLWACEQIQSMVTVLIHPDQELCLQYLTNTVNSLEDKLVRLKTFCPSYFSDFATQPTQPNRQTSNTVSCPPNHSQALVQQPQQMVQQPQQRLEQRPPQQTVQQPQQRLEQRPPQQTVQQPQQRLEQRPPQQTVQQPQQRHEQRPPQQMVQQPQQRQEQRPPQQTVQQPQQSLEQRPPQQTVQQPQQRLEQRPPQQTVQQPQQRLEQQTVQQPQQRLEQRLPQQAAKQSMPRQEQRPPQQLVQQPQQRLEHQLPQQAVQEELELTVQKILQQQRVQPHQPDTTVQGLLQQHQAAQPTDIKAGSVGPGRRSSQSRPASVSYEGPHPRQSPAVPPQRHNPRNQSMYHMHRPPSYNHNFTTVNPRPTARDLMAMQQQHQITSHEQQAAFGLNQEQQPHFAADLQSRTHYGNGDMMPQMPSAVWQNPGAHPFMPRQPNERMPLPGMQQTQHRPQQITQHSRMVGVEAMMQKQQSQNCHPNIGQPSYLPFLLQQPPQQPISSRQAASSSSNPRQSRSHNAPSTTPLNPIYHLDQVTRNLGRVSDPPQMPPPPPFPQNPRMMSSSHWNGDVPMPPNQLAPPSRQNHSNPPRNHNIPGNARPVAQRRHQSQPERRSSASSTSVADYLDMPPMTPLNQSAPDQTIAPIVIQPLGPPTSARRDSFSPRAESFMQHRSHSNVSVNSTCSRISNSPISDAEDVKPTLTPRRRLDDLGVIDLDPEPDISSIGLAASTNTAVTRPGAPDNSDLIGHLKNLVNPTSSSDQERLAAILSQLEGSSSRNTAARRSSESTEKSAGDGASSLPLRRPSASNPSAALPSPSAVKPMSPKPKQTTPKKHPSQSLEDPEPSAERDEPPEKRKSPATPAPATPPMSATPLVPATPPVPATPTTTAAVYIKDEDGFVTAVDSPVPGIWSQSLDTFKQTSAPEYIFMEGDFDISDEAVAKTDVMSDDGDEEAEDLILMRHDQPLSQVIPGITDSPDDDIEVEYVQKKHIFIDLDNDDFLSDSEEIEDHLPNLSPTKEKPLISQNEAIEFNKHYTDASKELDALTHHDFRASEIPNSDDTVGSSNDVQIMQNLYNDNPELSSSNLICIDSDTEEKS</sequence>
<feature type="compositionally biased region" description="Basic and acidic residues" evidence="1">
    <location>
        <begin position="1043"/>
        <end position="1052"/>
    </location>
</feature>
<feature type="compositionally biased region" description="Low complexity" evidence="1">
    <location>
        <begin position="744"/>
        <end position="774"/>
    </location>
</feature>
<evidence type="ECO:0000313" key="2">
    <source>
        <dbReference type="EMBL" id="ELU15062.1"/>
    </source>
</evidence>
<evidence type="ECO:0000313" key="4">
    <source>
        <dbReference type="Proteomes" id="UP000014760"/>
    </source>
</evidence>
<reference evidence="2 4" key="2">
    <citation type="journal article" date="2013" name="Nature">
        <title>Insights into bilaterian evolution from three spiralian genomes.</title>
        <authorList>
            <person name="Simakov O."/>
            <person name="Marletaz F."/>
            <person name="Cho S.J."/>
            <person name="Edsinger-Gonzales E."/>
            <person name="Havlak P."/>
            <person name="Hellsten U."/>
            <person name="Kuo D.H."/>
            <person name="Larsson T."/>
            <person name="Lv J."/>
            <person name="Arendt D."/>
            <person name="Savage R."/>
            <person name="Osoegawa K."/>
            <person name="de Jong P."/>
            <person name="Grimwood J."/>
            <person name="Chapman J.A."/>
            <person name="Shapiro H."/>
            <person name="Aerts A."/>
            <person name="Otillar R.P."/>
            <person name="Terry A.Y."/>
            <person name="Boore J.L."/>
            <person name="Grigoriev I.V."/>
            <person name="Lindberg D.R."/>
            <person name="Seaver E.C."/>
            <person name="Weisblat D.A."/>
            <person name="Putnam N.H."/>
            <person name="Rokhsar D.S."/>
        </authorList>
    </citation>
    <scope>NUCLEOTIDE SEQUENCE</scope>
    <source>
        <strain evidence="2 4">I ESC-2004</strain>
    </source>
</reference>
<feature type="compositionally biased region" description="Pro residues" evidence="1">
    <location>
        <begin position="806"/>
        <end position="816"/>
    </location>
</feature>
<dbReference type="EnsemblMetazoa" id="CapteT221030">
    <property type="protein sequence ID" value="CapteP221030"/>
    <property type="gene ID" value="CapteG221030"/>
</dbReference>
<feature type="compositionally biased region" description="Low complexity" evidence="1">
    <location>
        <begin position="341"/>
        <end position="403"/>
    </location>
</feature>
<keyword evidence="4" id="KW-1185">Reference proteome</keyword>
<feature type="compositionally biased region" description="Low complexity" evidence="1">
    <location>
        <begin position="1056"/>
        <end position="1089"/>
    </location>
</feature>
<gene>
    <name evidence="2" type="ORF">CAPTEDRAFT_221030</name>
</gene>
<organism evidence="2">
    <name type="scientific">Capitella teleta</name>
    <name type="common">Polychaete worm</name>
    <dbReference type="NCBI Taxonomy" id="283909"/>
    <lineage>
        <taxon>Eukaryota</taxon>
        <taxon>Metazoa</taxon>
        <taxon>Spiralia</taxon>
        <taxon>Lophotrochozoa</taxon>
        <taxon>Annelida</taxon>
        <taxon>Polychaeta</taxon>
        <taxon>Sedentaria</taxon>
        <taxon>Scolecida</taxon>
        <taxon>Capitellidae</taxon>
        <taxon>Capitella</taxon>
    </lineage>
</organism>
<dbReference type="HOGENOM" id="CLU_257335_0_0_1"/>
<proteinExistence type="predicted"/>
<protein>
    <submittedName>
        <fullName evidence="2 3">Uncharacterized protein</fullName>
    </submittedName>
</protein>
<dbReference type="EMBL" id="KB294061">
    <property type="protein sequence ID" value="ELU15062.1"/>
    <property type="molecule type" value="Genomic_DNA"/>
</dbReference>
<name>R7V978_CAPTE</name>
<accession>R7V978</accession>
<evidence type="ECO:0000256" key="1">
    <source>
        <dbReference type="SAM" id="MobiDB-lite"/>
    </source>
</evidence>
<feature type="compositionally biased region" description="Polar residues" evidence="1">
    <location>
        <begin position="841"/>
        <end position="850"/>
    </location>
</feature>
<dbReference type="EMBL" id="AMQN01004649">
    <property type="status" value="NOT_ANNOTATED_CDS"/>
    <property type="molecule type" value="Genomic_DNA"/>
</dbReference>
<feature type="region of interest" description="Disordered" evidence="1">
    <location>
        <begin position="542"/>
        <end position="617"/>
    </location>
</feature>
<dbReference type="OMA" id="DRKVYCQ"/>
<evidence type="ECO:0000313" key="3">
    <source>
        <dbReference type="EnsemblMetazoa" id="CapteP221030"/>
    </source>
</evidence>
<reference evidence="3" key="3">
    <citation type="submission" date="2015-06" db="UniProtKB">
        <authorList>
            <consortium name="EnsemblMetazoa"/>
        </authorList>
    </citation>
    <scope>IDENTIFICATION</scope>
</reference>
<feature type="region of interest" description="Disordered" evidence="1">
    <location>
        <begin position="992"/>
        <end position="1141"/>
    </location>
</feature>
<reference evidence="4" key="1">
    <citation type="submission" date="2012-12" db="EMBL/GenBank/DDBJ databases">
        <authorList>
            <person name="Hellsten U."/>
            <person name="Grimwood J."/>
            <person name="Chapman J.A."/>
            <person name="Shapiro H."/>
            <person name="Aerts A."/>
            <person name="Otillar R.P."/>
            <person name="Terry A.Y."/>
            <person name="Boore J.L."/>
            <person name="Simakov O."/>
            <person name="Marletaz F."/>
            <person name="Cho S.-J."/>
            <person name="Edsinger-Gonzales E."/>
            <person name="Havlak P."/>
            <person name="Kuo D.-H."/>
            <person name="Larsson T."/>
            <person name="Lv J."/>
            <person name="Arendt D."/>
            <person name="Savage R."/>
            <person name="Osoegawa K."/>
            <person name="de Jong P."/>
            <person name="Lindberg D.R."/>
            <person name="Seaver E.C."/>
            <person name="Weisblat D.A."/>
            <person name="Putnam N.H."/>
            <person name="Grigoriev I.V."/>
            <person name="Rokhsar D.S."/>
        </authorList>
    </citation>
    <scope>NUCLEOTIDE SEQUENCE</scope>
    <source>
        <strain evidence="4">I ESC-2004</strain>
    </source>
</reference>
<dbReference type="EMBL" id="AMQN01004648">
    <property type="status" value="NOT_ANNOTATED_CDS"/>
    <property type="molecule type" value="Genomic_DNA"/>
</dbReference>
<feature type="compositionally biased region" description="Polar residues" evidence="1">
    <location>
        <begin position="318"/>
        <end position="340"/>
    </location>
</feature>
<feature type="compositionally biased region" description="Basic and acidic residues" evidence="1">
    <location>
        <begin position="1105"/>
        <end position="1116"/>
    </location>
</feature>
<feature type="compositionally biased region" description="Polar residues" evidence="1">
    <location>
        <begin position="935"/>
        <end position="951"/>
    </location>
</feature>
<dbReference type="STRING" id="283909.R7V978"/>
<feature type="compositionally biased region" description="Low complexity" evidence="1">
    <location>
        <begin position="410"/>
        <end position="489"/>
    </location>
</feature>
<feature type="compositionally biased region" description="Polar residues" evidence="1">
    <location>
        <begin position="542"/>
        <end position="560"/>
    </location>
</feature>